<protein>
    <recommendedName>
        <fullName evidence="2">DUF6589 domain-containing protein</fullName>
    </recommendedName>
</protein>
<feature type="compositionally biased region" description="Basic and acidic residues" evidence="1">
    <location>
        <begin position="327"/>
        <end position="339"/>
    </location>
</feature>
<dbReference type="AlphaFoldDB" id="A0AAD7JPJ9"/>
<dbReference type="Pfam" id="PF20231">
    <property type="entry name" value="DUF6589"/>
    <property type="match status" value="2"/>
</dbReference>
<organism evidence="3 4">
    <name type="scientific">Mycena maculata</name>
    <dbReference type="NCBI Taxonomy" id="230809"/>
    <lineage>
        <taxon>Eukaryota</taxon>
        <taxon>Fungi</taxon>
        <taxon>Dikarya</taxon>
        <taxon>Basidiomycota</taxon>
        <taxon>Agaricomycotina</taxon>
        <taxon>Agaricomycetes</taxon>
        <taxon>Agaricomycetidae</taxon>
        <taxon>Agaricales</taxon>
        <taxon>Marasmiineae</taxon>
        <taxon>Mycenaceae</taxon>
        <taxon>Mycena</taxon>
    </lineage>
</organism>
<feature type="region of interest" description="Disordered" evidence="1">
    <location>
        <begin position="139"/>
        <end position="162"/>
    </location>
</feature>
<evidence type="ECO:0000256" key="1">
    <source>
        <dbReference type="SAM" id="MobiDB-lite"/>
    </source>
</evidence>
<evidence type="ECO:0000259" key="2">
    <source>
        <dbReference type="Pfam" id="PF20231"/>
    </source>
</evidence>
<feature type="compositionally biased region" description="Basic and acidic residues" evidence="1">
    <location>
        <begin position="784"/>
        <end position="793"/>
    </location>
</feature>
<dbReference type="Proteomes" id="UP001215280">
    <property type="component" value="Unassembled WGS sequence"/>
</dbReference>
<feature type="region of interest" description="Disordered" evidence="1">
    <location>
        <begin position="309"/>
        <end position="339"/>
    </location>
</feature>
<evidence type="ECO:0000313" key="4">
    <source>
        <dbReference type="Proteomes" id="UP001215280"/>
    </source>
</evidence>
<dbReference type="InterPro" id="IPR046496">
    <property type="entry name" value="DUF6589"/>
</dbReference>
<dbReference type="EMBL" id="JARJLG010000026">
    <property type="protein sequence ID" value="KAJ7769207.1"/>
    <property type="molecule type" value="Genomic_DNA"/>
</dbReference>
<feature type="region of interest" description="Disordered" evidence="1">
    <location>
        <begin position="765"/>
        <end position="802"/>
    </location>
</feature>
<feature type="compositionally biased region" description="Basic and acidic residues" evidence="1">
    <location>
        <begin position="152"/>
        <end position="162"/>
    </location>
</feature>
<sequence>MATASRTQLTHLLVAFEHQKLPISTFLVSLLAHIDFKDHPALDHLLIHSDDILNAFLAHPKSSRSVMQWANSLIKGKYAQAVRDLADKDNGWHFVPTRAAMEKLEAFEIEDMARQMKDLAPELWDLIGLLLSADKQTSNKDDLMDTDDDVDSPPKDPKTKAEKLAERREALLVIKKVVVISMLMQSTNQQSNMLESVIGIFLHASNTPSKVIETLARMGISISVDSIHNAVHSLSRETVARLRIMGQSLLVSYAYDNFDINFPHLVPTVENSTDTLEHTTSGGLIYMEHGVEPDHLKCSEELWKSNPLNPEFDASKAPPPRTVTDLENLHPEQEDHPSGLTRRERFNAWKFRLDLITYGPDFFRKFHTTLGNPEMIEQIPLARMRWAPAKSQDTKQSTVAGNLEVIPKFLEQGGVGDPSQANNSIWEHNVLSIIPYVVLLHGDLGTGERTMSILQRRSIEHSPWERYQFVIYVMGLFHLKMACADAIWRIFIEPKAGRDDLTSLLRFVALHRPKETGKIGSDPGFRRMHEVIMHTGAALRLDAWRIELNRRNSAWKSLEDFAASKPSYKDLIEISERLASHYVAGGEDLNIYELRMNYGDIGRVETLFPPWIYIFKAVGKHKYASHMVKFMTDVHFVYPAPLRHAIRYNILPNPKGEEGKCRGVDWVVEQMINLPTKDTYGGRGSNYTKQRVLEESPLIQVYNQCTSNIERNFQLTSFTSRQASPDMTKTLAKMAIYTQEHGPNEVRVGRKTSHSIPDIIGQGIGKMMIPEQGPGEDGGEEGDKDTSETRGPLEPEDLLVDT</sequence>
<gene>
    <name evidence="3" type="ORF">DFH07DRAFT_769103</name>
</gene>
<feature type="domain" description="DUF6589" evidence="2">
    <location>
        <begin position="328"/>
        <end position="585"/>
    </location>
</feature>
<evidence type="ECO:0000313" key="3">
    <source>
        <dbReference type="EMBL" id="KAJ7769207.1"/>
    </source>
</evidence>
<name>A0AAD7JPJ9_9AGAR</name>
<comment type="caution">
    <text evidence="3">The sequence shown here is derived from an EMBL/GenBank/DDBJ whole genome shotgun (WGS) entry which is preliminary data.</text>
</comment>
<accession>A0AAD7JPJ9</accession>
<keyword evidence="4" id="KW-1185">Reference proteome</keyword>
<proteinExistence type="predicted"/>
<reference evidence="3" key="1">
    <citation type="submission" date="2023-03" db="EMBL/GenBank/DDBJ databases">
        <title>Massive genome expansion in bonnet fungi (Mycena s.s.) driven by repeated elements and novel gene families across ecological guilds.</title>
        <authorList>
            <consortium name="Lawrence Berkeley National Laboratory"/>
            <person name="Harder C.B."/>
            <person name="Miyauchi S."/>
            <person name="Viragh M."/>
            <person name="Kuo A."/>
            <person name="Thoen E."/>
            <person name="Andreopoulos B."/>
            <person name="Lu D."/>
            <person name="Skrede I."/>
            <person name="Drula E."/>
            <person name="Henrissat B."/>
            <person name="Morin E."/>
            <person name="Kohler A."/>
            <person name="Barry K."/>
            <person name="LaButti K."/>
            <person name="Morin E."/>
            <person name="Salamov A."/>
            <person name="Lipzen A."/>
            <person name="Mereny Z."/>
            <person name="Hegedus B."/>
            <person name="Baldrian P."/>
            <person name="Stursova M."/>
            <person name="Weitz H."/>
            <person name="Taylor A."/>
            <person name="Grigoriev I.V."/>
            <person name="Nagy L.G."/>
            <person name="Martin F."/>
            <person name="Kauserud H."/>
        </authorList>
    </citation>
    <scope>NUCLEOTIDE SEQUENCE</scope>
    <source>
        <strain evidence="3">CBHHK188m</strain>
    </source>
</reference>
<feature type="domain" description="DUF6589" evidence="2">
    <location>
        <begin position="596"/>
        <end position="719"/>
    </location>
</feature>